<dbReference type="GO" id="GO:0006355">
    <property type="term" value="P:regulation of DNA-templated transcription"/>
    <property type="evidence" value="ECO:0007669"/>
    <property type="project" value="InterPro"/>
</dbReference>
<dbReference type="Pfam" id="PF00196">
    <property type="entry name" value="GerE"/>
    <property type="match status" value="1"/>
</dbReference>
<dbReference type="InterPro" id="IPR036388">
    <property type="entry name" value="WH-like_DNA-bd_sf"/>
</dbReference>
<evidence type="ECO:0000259" key="4">
    <source>
        <dbReference type="SMART" id="SM00421"/>
    </source>
</evidence>
<organism evidence="5 6">
    <name type="scientific">Xenophilus arseniciresistens</name>
    <dbReference type="NCBI Taxonomy" id="1283306"/>
    <lineage>
        <taxon>Bacteria</taxon>
        <taxon>Pseudomonadati</taxon>
        <taxon>Pseudomonadota</taxon>
        <taxon>Betaproteobacteria</taxon>
        <taxon>Burkholderiales</taxon>
        <taxon>Comamonadaceae</taxon>
        <taxon>Xenophilus</taxon>
    </lineage>
</organism>
<evidence type="ECO:0000256" key="3">
    <source>
        <dbReference type="ARBA" id="ARBA00023163"/>
    </source>
</evidence>
<dbReference type="SMART" id="SM00421">
    <property type="entry name" value="HTH_LUXR"/>
    <property type="match status" value="1"/>
</dbReference>
<dbReference type="SUPFAM" id="SSF46894">
    <property type="entry name" value="C-terminal effector domain of the bipartite response regulators"/>
    <property type="match status" value="1"/>
</dbReference>
<gene>
    <name evidence="5" type="ORF">PGB34_22645</name>
</gene>
<keyword evidence="6" id="KW-1185">Reference proteome</keyword>
<dbReference type="InterPro" id="IPR000792">
    <property type="entry name" value="Tscrpt_reg_LuxR_C"/>
</dbReference>
<accession>A0AAE3T375</accession>
<dbReference type="AlphaFoldDB" id="A0AAE3T375"/>
<comment type="caution">
    <text evidence="5">The sequence shown here is derived from an EMBL/GenBank/DDBJ whole genome shotgun (WGS) entry which is preliminary data.</text>
</comment>
<feature type="domain" description="HTH luxR-type" evidence="4">
    <location>
        <begin position="203"/>
        <end position="260"/>
    </location>
</feature>
<evidence type="ECO:0000256" key="2">
    <source>
        <dbReference type="ARBA" id="ARBA00023125"/>
    </source>
</evidence>
<dbReference type="PANTHER" id="PTHR44688:SF16">
    <property type="entry name" value="DNA-BINDING TRANSCRIPTIONAL ACTIVATOR DEVR_DOSR"/>
    <property type="match status" value="1"/>
</dbReference>
<name>A0AAE3T375_9BURK</name>
<evidence type="ECO:0000313" key="6">
    <source>
        <dbReference type="Proteomes" id="UP001212602"/>
    </source>
</evidence>
<sequence length="265" mass="28055">MKSWPLAAAPDAAPRLLGGLIDAIGQPGFGAAVLGQVQSLLPAASWSVYRLGEAPALFLSAACGVPDTTRDCWRAYLSGPHRADHSFGPMALLPPSTPHLCHLDAQEAPAEHRAKVYDAHGMAERLSLAQEADGGMLAINFYRHAHQPAFGPAAIERLGALAPALVAIVRKHVALTREPAAAHTQAVAAVPAADLEAHLRRLCPALTARELAVCVRLLRGLTLEGIAADLQLALPTVKTYRQRAFARLGIHFRNELFARVLGAAG</sequence>
<dbReference type="InterPro" id="IPR016032">
    <property type="entry name" value="Sig_transdc_resp-reg_C-effctor"/>
</dbReference>
<reference evidence="5" key="1">
    <citation type="submission" date="2023-01" db="EMBL/GenBank/DDBJ databases">
        <title>Xenophilus mangrovi sp. nov., isolated from soil of Mangrove nature reserve.</title>
        <authorList>
            <person name="Xu S."/>
            <person name="Liu Z."/>
            <person name="Xu Y."/>
        </authorList>
    </citation>
    <scope>NUCLEOTIDE SEQUENCE</scope>
    <source>
        <strain evidence="5">YW8</strain>
    </source>
</reference>
<evidence type="ECO:0000256" key="1">
    <source>
        <dbReference type="ARBA" id="ARBA00023015"/>
    </source>
</evidence>
<keyword evidence="3" id="KW-0804">Transcription</keyword>
<dbReference type="Gene3D" id="1.10.10.10">
    <property type="entry name" value="Winged helix-like DNA-binding domain superfamily/Winged helix DNA-binding domain"/>
    <property type="match status" value="1"/>
</dbReference>
<keyword evidence="1" id="KW-0805">Transcription regulation</keyword>
<dbReference type="EMBL" id="JAQIPB010000014">
    <property type="protein sequence ID" value="MDA7419182.1"/>
    <property type="molecule type" value="Genomic_DNA"/>
</dbReference>
<evidence type="ECO:0000313" key="5">
    <source>
        <dbReference type="EMBL" id="MDA7419182.1"/>
    </source>
</evidence>
<keyword evidence="2" id="KW-0238">DNA-binding</keyword>
<dbReference type="RefSeq" id="WP_271430380.1">
    <property type="nucleotide sequence ID" value="NZ_JAQIPB010000014.1"/>
</dbReference>
<dbReference type="Proteomes" id="UP001212602">
    <property type="component" value="Unassembled WGS sequence"/>
</dbReference>
<protein>
    <submittedName>
        <fullName evidence="5">Helix-turn-helix transcriptional regulator</fullName>
    </submittedName>
</protein>
<dbReference type="PANTHER" id="PTHR44688">
    <property type="entry name" value="DNA-BINDING TRANSCRIPTIONAL ACTIVATOR DEVR_DOSR"/>
    <property type="match status" value="1"/>
</dbReference>
<dbReference type="GO" id="GO:0003677">
    <property type="term" value="F:DNA binding"/>
    <property type="evidence" value="ECO:0007669"/>
    <property type="project" value="UniProtKB-KW"/>
</dbReference>
<proteinExistence type="predicted"/>